<dbReference type="RefSeq" id="WP_129014186.1">
    <property type="nucleotide sequence ID" value="NZ_CBCSEI010000001.1"/>
</dbReference>
<dbReference type="Proteomes" id="UP000290378">
    <property type="component" value="Unassembled WGS sequence"/>
</dbReference>
<accession>A0A6M8NLM3</accession>
<keyword evidence="4" id="KW-0347">Helicase</keyword>
<evidence type="ECO:0000313" key="7">
    <source>
        <dbReference type="Proteomes" id="UP000290378"/>
    </source>
</evidence>
<dbReference type="InterPro" id="IPR027417">
    <property type="entry name" value="P-loop_NTPase"/>
</dbReference>
<keyword evidence="7" id="KW-1185">Reference proteome</keyword>
<protein>
    <submittedName>
        <fullName evidence="6">Uncharacterized protein</fullName>
    </submittedName>
</protein>
<evidence type="ECO:0000256" key="2">
    <source>
        <dbReference type="ARBA" id="ARBA00022741"/>
    </source>
</evidence>
<dbReference type="GO" id="GO:0016787">
    <property type="term" value="F:hydrolase activity"/>
    <property type="evidence" value="ECO:0007669"/>
    <property type="project" value="UniProtKB-KW"/>
</dbReference>
<dbReference type="InterPro" id="IPR041677">
    <property type="entry name" value="DNA2/NAM7_AAA_11"/>
</dbReference>
<evidence type="ECO:0000313" key="6">
    <source>
        <dbReference type="EMBL" id="RXI39001.1"/>
    </source>
</evidence>
<comment type="similarity">
    <text evidence="1">Belongs to the DNA2/NAM7 helicase family.</text>
</comment>
<dbReference type="Pfam" id="PF13086">
    <property type="entry name" value="AAA_11"/>
    <property type="match status" value="1"/>
</dbReference>
<dbReference type="Gene3D" id="3.40.50.300">
    <property type="entry name" value="P-loop containing nucleotide triphosphate hydrolases"/>
    <property type="match status" value="3"/>
</dbReference>
<dbReference type="InterPro" id="IPR041679">
    <property type="entry name" value="DNA2/NAM7-like_C"/>
</dbReference>
<dbReference type="Pfam" id="PF13087">
    <property type="entry name" value="AAA_12"/>
    <property type="match status" value="1"/>
</dbReference>
<evidence type="ECO:0000256" key="5">
    <source>
        <dbReference type="ARBA" id="ARBA00022840"/>
    </source>
</evidence>
<comment type="caution">
    <text evidence="6">The sequence shown here is derived from an EMBL/GenBank/DDBJ whole genome shotgun (WGS) entry which is preliminary data.</text>
</comment>
<gene>
    <name evidence="6" type="ORF">CP963_10680</name>
</gene>
<dbReference type="PANTHER" id="PTHR43788:SF8">
    <property type="entry name" value="DNA-BINDING PROTEIN SMUBP-2"/>
    <property type="match status" value="1"/>
</dbReference>
<proteinExistence type="inferred from homology"/>
<name>A0A6M8NLM3_9BACT</name>
<keyword evidence="2" id="KW-0547">Nucleotide-binding</keyword>
<organism evidence="6 7">
    <name type="scientific">Arcobacter cloacae</name>
    <dbReference type="NCBI Taxonomy" id="1054034"/>
    <lineage>
        <taxon>Bacteria</taxon>
        <taxon>Pseudomonadati</taxon>
        <taxon>Campylobacterota</taxon>
        <taxon>Epsilonproteobacteria</taxon>
        <taxon>Campylobacterales</taxon>
        <taxon>Arcobacteraceae</taxon>
        <taxon>Arcobacter</taxon>
    </lineage>
</organism>
<evidence type="ECO:0000256" key="1">
    <source>
        <dbReference type="ARBA" id="ARBA00007913"/>
    </source>
</evidence>
<reference evidence="6 7" key="1">
    <citation type="submission" date="2017-09" db="EMBL/GenBank/DDBJ databases">
        <title>Genomics of the genus Arcobacter.</title>
        <authorList>
            <person name="Perez-Cataluna A."/>
            <person name="Figueras M.J."/>
            <person name="Salas-Masso N."/>
        </authorList>
    </citation>
    <scope>NUCLEOTIDE SEQUENCE [LARGE SCALE GENOMIC DNA]</scope>
    <source>
        <strain evidence="6 7">CECT 7834</strain>
    </source>
</reference>
<dbReference type="GO" id="GO:0005524">
    <property type="term" value="F:ATP binding"/>
    <property type="evidence" value="ECO:0007669"/>
    <property type="project" value="UniProtKB-KW"/>
</dbReference>
<dbReference type="GO" id="GO:0043139">
    <property type="term" value="F:5'-3' DNA helicase activity"/>
    <property type="evidence" value="ECO:0007669"/>
    <property type="project" value="TreeGrafter"/>
</dbReference>
<dbReference type="InterPro" id="IPR050534">
    <property type="entry name" value="Coronavir_polyprotein_1ab"/>
</dbReference>
<dbReference type="SUPFAM" id="SSF52540">
    <property type="entry name" value="P-loop containing nucleoside triphosphate hydrolases"/>
    <property type="match status" value="1"/>
</dbReference>
<sequence length="806" mass="94524">MISPFFIHIKLKSQMQISKLKELCLEQAQFYYDYVKRFSENNGKSVDKVVSIKYQEDSFPKLYEIKLEKPIYDFEKTYYKNNQTNEYYFNKKDILIKEYDEKNRLLYVQVLNSEIEFEKIKSDDFFVVTDLLFLIKNIIEWYEKNSHKLTFDDKLILDLKPKFEILKDTKLNQNQIDAVNSIFKNKYSYIWGAPGTGKTKAVLSTALINYIFQNKKVLIVAPTNVALEQILFGVLENTEKLQISREKVLRLGIPSKAFFDKYSEVCETKGIERVLESLENEINILNRVIKYREGKSISEDLEKILKHFLKLQENKEKIIKHEYEEEQLQPLINLLTQPLKAYHFSNNSKMIKDAIKKHEKSPCVNFDEKLVEENRLKEVVNIDCVRKELEKIDEKISKITQENFEILSLCKNLIKSKKIYNEIFKDLTQTNLDEKQFQINEKISQLNFWCKTSLKSIKSLVENSNEELINQALDIHHKAFDDKKLKDKLAFLNNEKDLLIEQSTKQRVKNSLVLAMTIDAYIQYTINENIEINHIFCDEAGYMSTIKALSLFKCNSSITFLGDHMQLPPVSEIKTDDINAYKKSFLWSQSALFFETLFLKDSVEEIILEFLNHTTPKFEKTSQVNLVSTHRFGKNLANVLNKFVYKFGFQSALKTDTNLFFIDSDSSKEEAIERSSLEEVLIIKELVKKFDGKSFVILTPYKKQVNLLKGYLDRKYFDNIMTIHKSQGSEWDNVIFSVVDDSNSGKRKMFFTDTLNENFKGLNLINTVVSRTKKRLVIVANEDFWIKQKDTQLIGNLIFISKKVTV</sequence>
<dbReference type="EMBL" id="NXII01000016">
    <property type="protein sequence ID" value="RXI39001.1"/>
    <property type="molecule type" value="Genomic_DNA"/>
</dbReference>
<evidence type="ECO:0000256" key="3">
    <source>
        <dbReference type="ARBA" id="ARBA00022801"/>
    </source>
</evidence>
<dbReference type="AlphaFoldDB" id="A0A6M8NLM3"/>
<keyword evidence="3" id="KW-0378">Hydrolase</keyword>
<evidence type="ECO:0000256" key="4">
    <source>
        <dbReference type="ARBA" id="ARBA00022806"/>
    </source>
</evidence>
<dbReference type="PANTHER" id="PTHR43788">
    <property type="entry name" value="DNA2/NAM7 HELICASE FAMILY MEMBER"/>
    <property type="match status" value="1"/>
</dbReference>
<keyword evidence="5" id="KW-0067">ATP-binding</keyword>